<dbReference type="InterPro" id="IPR002156">
    <property type="entry name" value="RNaseH_domain"/>
</dbReference>
<sequence>MDPSCVICGRAEESCIHVLRDCCQAWEDLVLANLRNVFGLEYQDVMWQSLFGIICWKLWKQRNLTIFQGISFNSANIIQWSLPPTGSFKINVDDARNPSLGLASFAAIARDEYGRWLWEIKRNIRRCSVEHVELWAIYDGLHLVWDFKWNEVILKTNYAQAIKGIHEGFKGLANRDLILQIQELCRHD</sequence>
<comment type="caution">
    <text evidence="2">The sequence shown here is derived from an EMBL/GenBank/DDBJ whole genome shotgun (WGS) entry which is preliminary data.</text>
</comment>
<dbReference type="SUPFAM" id="SSF53098">
    <property type="entry name" value="Ribonuclease H-like"/>
    <property type="match status" value="1"/>
</dbReference>
<dbReference type="InterPro" id="IPR053151">
    <property type="entry name" value="RNase_H-like"/>
</dbReference>
<evidence type="ECO:0000313" key="2">
    <source>
        <dbReference type="EMBL" id="MBA0554662.1"/>
    </source>
</evidence>
<dbReference type="AlphaFoldDB" id="A0A7J8LQT5"/>
<dbReference type="EMBL" id="JABEZX010000004">
    <property type="protein sequence ID" value="MBA0554662.1"/>
    <property type="molecule type" value="Genomic_DNA"/>
</dbReference>
<accession>A0A7J8LQT5</accession>
<dbReference type="InterPro" id="IPR044730">
    <property type="entry name" value="RNase_H-like_dom_plant"/>
</dbReference>
<reference evidence="2 3" key="1">
    <citation type="journal article" date="2019" name="Genome Biol. Evol.">
        <title>Insights into the evolution of the New World diploid cottons (Gossypium, subgenus Houzingenia) based on genome sequencing.</title>
        <authorList>
            <person name="Grover C.E."/>
            <person name="Arick M.A. 2nd"/>
            <person name="Thrash A."/>
            <person name="Conover J.L."/>
            <person name="Sanders W.S."/>
            <person name="Peterson D.G."/>
            <person name="Frelichowski J.E."/>
            <person name="Scheffler J.A."/>
            <person name="Scheffler B.E."/>
            <person name="Wendel J.F."/>
        </authorList>
    </citation>
    <scope>NUCLEOTIDE SEQUENCE [LARGE SCALE GENOMIC DNA]</scope>
    <source>
        <strain evidence="2">157</strain>
        <tissue evidence="2">Leaf</tissue>
    </source>
</reference>
<dbReference type="PANTHER" id="PTHR47723">
    <property type="entry name" value="OS05G0353850 PROTEIN"/>
    <property type="match status" value="1"/>
</dbReference>
<dbReference type="Pfam" id="PF13456">
    <property type="entry name" value="RVT_3"/>
    <property type="match status" value="1"/>
</dbReference>
<evidence type="ECO:0000259" key="1">
    <source>
        <dbReference type="PROSITE" id="PS50879"/>
    </source>
</evidence>
<dbReference type="PANTHER" id="PTHR47723:SF19">
    <property type="entry name" value="POLYNUCLEOTIDYL TRANSFERASE, RIBONUCLEASE H-LIKE SUPERFAMILY PROTEIN"/>
    <property type="match status" value="1"/>
</dbReference>
<dbReference type="Proteomes" id="UP000593572">
    <property type="component" value="Unassembled WGS sequence"/>
</dbReference>
<dbReference type="InterPro" id="IPR012337">
    <property type="entry name" value="RNaseH-like_sf"/>
</dbReference>
<protein>
    <recommendedName>
        <fullName evidence="1">RNase H type-1 domain-containing protein</fullName>
    </recommendedName>
</protein>
<evidence type="ECO:0000313" key="3">
    <source>
        <dbReference type="Proteomes" id="UP000593572"/>
    </source>
</evidence>
<dbReference type="PROSITE" id="PS50879">
    <property type="entry name" value="RNASE_H_1"/>
    <property type="match status" value="1"/>
</dbReference>
<dbReference type="GO" id="GO:0003676">
    <property type="term" value="F:nucleic acid binding"/>
    <property type="evidence" value="ECO:0007669"/>
    <property type="project" value="InterPro"/>
</dbReference>
<proteinExistence type="predicted"/>
<dbReference type="InterPro" id="IPR036397">
    <property type="entry name" value="RNaseH_sf"/>
</dbReference>
<name>A0A7J8LQT5_9ROSI</name>
<keyword evidence="3" id="KW-1185">Reference proteome</keyword>
<dbReference type="Gene3D" id="3.30.420.10">
    <property type="entry name" value="Ribonuclease H-like superfamily/Ribonuclease H"/>
    <property type="match status" value="1"/>
</dbReference>
<dbReference type="CDD" id="cd06222">
    <property type="entry name" value="RNase_H_like"/>
    <property type="match status" value="1"/>
</dbReference>
<organism evidence="2 3">
    <name type="scientific">Gossypium lobatum</name>
    <dbReference type="NCBI Taxonomy" id="34289"/>
    <lineage>
        <taxon>Eukaryota</taxon>
        <taxon>Viridiplantae</taxon>
        <taxon>Streptophyta</taxon>
        <taxon>Embryophyta</taxon>
        <taxon>Tracheophyta</taxon>
        <taxon>Spermatophyta</taxon>
        <taxon>Magnoliopsida</taxon>
        <taxon>eudicotyledons</taxon>
        <taxon>Gunneridae</taxon>
        <taxon>Pentapetalae</taxon>
        <taxon>rosids</taxon>
        <taxon>malvids</taxon>
        <taxon>Malvales</taxon>
        <taxon>Malvaceae</taxon>
        <taxon>Malvoideae</taxon>
        <taxon>Gossypium</taxon>
    </lineage>
</organism>
<dbReference type="GO" id="GO:0004523">
    <property type="term" value="F:RNA-DNA hybrid ribonuclease activity"/>
    <property type="evidence" value="ECO:0007669"/>
    <property type="project" value="InterPro"/>
</dbReference>
<feature type="domain" description="RNase H type-1" evidence="1">
    <location>
        <begin position="84"/>
        <end position="188"/>
    </location>
</feature>
<gene>
    <name evidence="2" type="ORF">Golob_013755</name>
</gene>